<reference evidence="3 4" key="1">
    <citation type="submission" date="2018-09" db="EMBL/GenBank/DDBJ databases">
        <authorList>
            <person name="Wang F."/>
        </authorList>
    </citation>
    <scope>NUCLEOTIDE SEQUENCE [LARGE SCALE GENOMIC DNA]</scope>
    <source>
        <strain evidence="3 4">PLHSC7-2</strain>
    </source>
</reference>
<feature type="domain" description="Chemotaxis phosphatase CheX-like" evidence="2">
    <location>
        <begin position="43"/>
        <end position="135"/>
    </location>
</feature>
<dbReference type="Gene3D" id="3.40.1550.10">
    <property type="entry name" value="CheC-like"/>
    <property type="match status" value="1"/>
</dbReference>
<keyword evidence="1" id="KW-0145">Chemotaxis</keyword>
<protein>
    <submittedName>
        <fullName evidence="3">Chemotaxis protein CheX</fullName>
    </submittedName>
</protein>
<evidence type="ECO:0000313" key="3">
    <source>
        <dbReference type="EMBL" id="RJG51501.1"/>
    </source>
</evidence>
<dbReference type="OrthoDB" id="9788100at2"/>
<name>A0A418YKJ2_9GAMM</name>
<evidence type="ECO:0000259" key="2">
    <source>
        <dbReference type="Pfam" id="PF13690"/>
    </source>
</evidence>
<dbReference type="CDD" id="cd17906">
    <property type="entry name" value="CheX"/>
    <property type="match status" value="1"/>
</dbReference>
<sequence>MKEEQLQVFIEGTKYFFSTFAGQQVDVGVPYLIENNTKVAFDYTGIIGIAGARKGCVYFSAPGRLLAKLLQALGEDDLEDDNLCDVVGEVANTVSGNARRDLGPEFVISVPVIVKGQLEDIKLPKDIRSFVIPITWGQDKAALVICLE</sequence>
<dbReference type="InterPro" id="IPR028976">
    <property type="entry name" value="CheC-like_sf"/>
</dbReference>
<gene>
    <name evidence="3" type="ORF">D1Z90_01865</name>
</gene>
<dbReference type="EMBL" id="QZCH01000001">
    <property type="protein sequence ID" value="RJG51501.1"/>
    <property type="molecule type" value="Genomic_DNA"/>
</dbReference>
<reference evidence="3 4" key="2">
    <citation type="submission" date="2019-01" db="EMBL/GenBank/DDBJ databases">
        <title>Motilimonas pumilus sp. nov., isolated from the gut of sea cucumber (Apostichopus japonicus).</title>
        <authorList>
            <person name="Wang F.-Q."/>
            <person name="Ren L.-H."/>
            <person name="Lin Y.-W."/>
            <person name="Sun G.-H."/>
            <person name="Du Z.-J."/>
            <person name="Zhao J.-X."/>
            <person name="Liu X.-J."/>
            <person name="Liu L.-J."/>
        </authorList>
    </citation>
    <scope>NUCLEOTIDE SEQUENCE [LARGE SCALE GENOMIC DNA]</scope>
    <source>
        <strain evidence="3 4">PLHSC7-2</strain>
    </source>
</reference>
<evidence type="ECO:0000313" key="4">
    <source>
        <dbReference type="Proteomes" id="UP000283255"/>
    </source>
</evidence>
<evidence type="ECO:0000256" key="1">
    <source>
        <dbReference type="ARBA" id="ARBA00022500"/>
    </source>
</evidence>
<organism evidence="3 4">
    <name type="scientific">Motilimonas pumila</name>
    <dbReference type="NCBI Taxonomy" id="2303987"/>
    <lineage>
        <taxon>Bacteria</taxon>
        <taxon>Pseudomonadati</taxon>
        <taxon>Pseudomonadota</taxon>
        <taxon>Gammaproteobacteria</taxon>
        <taxon>Alteromonadales</taxon>
        <taxon>Alteromonadales genera incertae sedis</taxon>
        <taxon>Motilimonas</taxon>
    </lineage>
</organism>
<dbReference type="Pfam" id="PF13690">
    <property type="entry name" value="CheX"/>
    <property type="match status" value="1"/>
</dbReference>
<proteinExistence type="predicted"/>
<dbReference type="GO" id="GO:0006935">
    <property type="term" value="P:chemotaxis"/>
    <property type="evidence" value="ECO:0007669"/>
    <property type="project" value="UniProtKB-KW"/>
</dbReference>
<accession>A0A418YKJ2</accession>
<dbReference type="SUPFAM" id="SSF103039">
    <property type="entry name" value="CheC-like"/>
    <property type="match status" value="1"/>
</dbReference>
<dbReference type="AlphaFoldDB" id="A0A418YKJ2"/>
<dbReference type="InterPro" id="IPR028051">
    <property type="entry name" value="CheX-like_dom"/>
</dbReference>
<keyword evidence="4" id="KW-1185">Reference proteome</keyword>
<dbReference type="Proteomes" id="UP000283255">
    <property type="component" value="Unassembled WGS sequence"/>
</dbReference>
<dbReference type="RefSeq" id="WP_119909025.1">
    <property type="nucleotide sequence ID" value="NZ_QZCH01000001.1"/>
</dbReference>
<dbReference type="PANTHER" id="PTHR39452:SF1">
    <property type="entry name" value="CHEY-P PHOSPHATASE CHEX"/>
    <property type="match status" value="1"/>
</dbReference>
<dbReference type="PANTHER" id="PTHR39452">
    <property type="entry name" value="CHEY-P PHOSPHATASE CHEX"/>
    <property type="match status" value="1"/>
</dbReference>
<comment type="caution">
    <text evidence="3">The sequence shown here is derived from an EMBL/GenBank/DDBJ whole genome shotgun (WGS) entry which is preliminary data.</text>
</comment>
<dbReference type="InterPro" id="IPR038756">
    <property type="entry name" value="CheX-like"/>
</dbReference>